<dbReference type="AlphaFoldDB" id="A0A4Z2GER4"/>
<proteinExistence type="predicted"/>
<name>A0A4Z2GER4_9TELE</name>
<gene>
    <name evidence="1" type="ORF">EYF80_037761</name>
</gene>
<sequence>MASMRLLLSSSSLRRCMFSRSCRASLNDCRKVSKIPKNSSGCILPSSSPKCFRDLTWRQQQHRHAALGSVLIQSEVCSSSQLSQ</sequence>
<comment type="caution">
    <text evidence="1">The sequence shown here is derived from an EMBL/GenBank/DDBJ whole genome shotgun (WGS) entry which is preliminary data.</text>
</comment>
<reference evidence="1 2" key="1">
    <citation type="submission" date="2019-03" db="EMBL/GenBank/DDBJ databases">
        <title>First draft genome of Liparis tanakae, snailfish: a comprehensive survey of snailfish specific genes.</title>
        <authorList>
            <person name="Kim W."/>
            <person name="Song I."/>
            <person name="Jeong J.-H."/>
            <person name="Kim D."/>
            <person name="Kim S."/>
            <person name="Ryu S."/>
            <person name="Song J.Y."/>
            <person name="Lee S.K."/>
        </authorList>
    </citation>
    <scope>NUCLEOTIDE SEQUENCE [LARGE SCALE GENOMIC DNA]</scope>
    <source>
        <tissue evidence="1">Muscle</tissue>
    </source>
</reference>
<keyword evidence="2" id="KW-1185">Reference proteome</keyword>
<organism evidence="1 2">
    <name type="scientific">Liparis tanakae</name>
    <name type="common">Tanaka's snailfish</name>
    <dbReference type="NCBI Taxonomy" id="230148"/>
    <lineage>
        <taxon>Eukaryota</taxon>
        <taxon>Metazoa</taxon>
        <taxon>Chordata</taxon>
        <taxon>Craniata</taxon>
        <taxon>Vertebrata</taxon>
        <taxon>Euteleostomi</taxon>
        <taxon>Actinopterygii</taxon>
        <taxon>Neopterygii</taxon>
        <taxon>Teleostei</taxon>
        <taxon>Neoteleostei</taxon>
        <taxon>Acanthomorphata</taxon>
        <taxon>Eupercaria</taxon>
        <taxon>Perciformes</taxon>
        <taxon>Cottioidei</taxon>
        <taxon>Cottales</taxon>
        <taxon>Liparidae</taxon>
        <taxon>Liparis</taxon>
    </lineage>
</organism>
<dbReference type="Proteomes" id="UP000314294">
    <property type="component" value="Unassembled WGS sequence"/>
</dbReference>
<protein>
    <submittedName>
        <fullName evidence="1">Uncharacterized protein</fullName>
    </submittedName>
</protein>
<accession>A0A4Z2GER4</accession>
<dbReference type="EMBL" id="SRLO01000561">
    <property type="protein sequence ID" value="TNN52046.1"/>
    <property type="molecule type" value="Genomic_DNA"/>
</dbReference>
<evidence type="ECO:0000313" key="1">
    <source>
        <dbReference type="EMBL" id="TNN52046.1"/>
    </source>
</evidence>
<dbReference type="OrthoDB" id="10571492at2759"/>
<evidence type="ECO:0000313" key="2">
    <source>
        <dbReference type="Proteomes" id="UP000314294"/>
    </source>
</evidence>